<dbReference type="EMBL" id="AAIETE010000007">
    <property type="protein sequence ID" value="ECD4527325.1"/>
    <property type="molecule type" value="Genomic_DNA"/>
</dbReference>
<sequence>MIPALTMVIIVLYVAWHRANSKKKELEDVLVKVRDLGIEAGIEHDELLNECNELSARLVAITVERDHLKVMVQRHVERELARNDGCGEVEKNFVKN</sequence>
<gene>
    <name evidence="1" type="ORF">E0940_11005</name>
</gene>
<reference evidence="1" key="1">
    <citation type="submission" date="2019-03" db="EMBL/GenBank/DDBJ databases">
        <authorList>
            <person name="Ashton P.M."/>
            <person name="Dallman T."/>
            <person name="Nair S."/>
            <person name="De Pinna E."/>
            <person name="Peters T."/>
            <person name="Grant K."/>
        </authorList>
    </citation>
    <scope>NUCLEOTIDE SEQUENCE</scope>
    <source>
        <strain evidence="1">266927</strain>
    </source>
</reference>
<protein>
    <submittedName>
        <fullName evidence="1">Uncharacterized protein</fullName>
    </submittedName>
</protein>
<comment type="caution">
    <text evidence="1">The sequence shown here is derived from an EMBL/GenBank/DDBJ whole genome shotgun (WGS) entry which is preliminary data.</text>
</comment>
<dbReference type="AlphaFoldDB" id="A0A5H7IGW2"/>
<accession>A0A5H7IGW2</accession>
<organism evidence="1">
    <name type="scientific">Salmonella enterica subsp. enterica serovar Mapo</name>
    <dbReference type="NCBI Taxonomy" id="2564752"/>
    <lineage>
        <taxon>Bacteria</taxon>
        <taxon>Pseudomonadati</taxon>
        <taxon>Pseudomonadota</taxon>
        <taxon>Gammaproteobacteria</taxon>
        <taxon>Enterobacterales</taxon>
        <taxon>Enterobacteriaceae</taxon>
        <taxon>Salmonella</taxon>
    </lineage>
</organism>
<proteinExistence type="predicted"/>
<evidence type="ECO:0000313" key="1">
    <source>
        <dbReference type="EMBL" id="ECD4527325.1"/>
    </source>
</evidence>
<name>A0A5H7IGW2_SALET</name>